<dbReference type="GeneID" id="5479654"/>
<dbReference type="RefSeq" id="XP_001611407.1">
    <property type="nucleotide sequence ID" value="XM_001611357.1"/>
</dbReference>
<dbReference type="InParanoid" id="A7AMQ5"/>
<feature type="region of interest" description="Disordered" evidence="1">
    <location>
        <begin position="1045"/>
        <end position="1086"/>
    </location>
</feature>
<dbReference type="KEGG" id="bbo:BBOV_III002740"/>
<proteinExistence type="predicted"/>
<feature type="compositionally biased region" description="Basic and acidic residues" evidence="1">
    <location>
        <begin position="972"/>
        <end position="981"/>
    </location>
</feature>
<keyword evidence="2" id="KW-1133">Transmembrane helix</keyword>
<keyword evidence="2" id="KW-0812">Transmembrane</keyword>
<feature type="transmembrane region" description="Helical" evidence="2">
    <location>
        <begin position="259"/>
        <end position="280"/>
    </location>
</feature>
<evidence type="ECO:0000313" key="3">
    <source>
        <dbReference type="EMBL" id="EDO07839.1"/>
    </source>
</evidence>
<feature type="transmembrane region" description="Helical" evidence="2">
    <location>
        <begin position="314"/>
        <end position="334"/>
    </location>
</feature>
<keyword evidence="4" id="KW-1185">Reference proteome</keyword>
<dbReference type="VEuPathDB" id="PiroplasmaDB:BBOV_III002740"/>
<feature type="compositionally biased region" description="Polar residues" evidence="1">
    <location>
        <begin position="1001"/>
        <end position="1013"/>
    </location>
</feature>
<feature type="region of interest" description="Disordered" evidence="1">
    <location>
        <begin position="634"/>
        <end position="665"/>
    </location>
</feature>
<organism evidence="3 4">
    <name type="scientific">Babesia bovis</name>
    <dbReference type="NCBI Taxonomy" id="5865"/>
    <lineage>
        <taxon>Eukaryota</taxon>
        <taxon>Sar</taxon>
        <taxon>Alveolata</taxon>
        <taxon>Apicomplexa</taxon>
        <taxon>Aconoidasida</taxon>
        <taxon>Piroplasmida</taxon>
        <taxon>Babesiidae</taxon>
        <taxon>Babesia</taxon>
    </lineage>
</organism>
<reference evidence="3 4" key="1">
    <citation type="journal article" date="2007" name="PLoS Pathog.">
        <title>Genome sequence of Babesia bovis and comparative analysis of apicomplexan hemoprotozoa.</title>
        <authorList>
            <person name="Brayton K.A."/>
            <person name="Lau A.O.T."/>
            <person name="Herndon D.R."/>
            <person name="Hannick L."/>
            <person name="Kappmeyer L.S."/>
            <person name="Berens S.J."/>
            <person name="Bidwell S.L."/>
            <person name="Brown W.C."/>
            <person name="Crabtree J."/>
            <person name="Fadrosh D."/>
            <person name="Feldblum T."/>
            <person name="Forberger H.A."/>
            <person name="Haas B.J."/>
            <person name="Howell J.M."/>
            <person name="Khouri H."/>
            <person name="Koo H."/>
            <person name="Mann D.J."/>
            <person name="Norimine J."/>
            <person name="Paulsen I.T."/>
            <person name="Radune D."/>
            <person name="Ren Q."/>
            <person name="Smith R.K. Jr."/>
            <person name="Suarez C.E."/>
            <person name="White O."/>
            <person name="Wortman J.R."/>
            <person name="Knowles D.P. Jr."/>
            <person name="McElwain T.F."/>
            <person name="Nene V.M."/>
        </authorList>
    </citation>
    <scope>NUCLEOTIDE SEQUENCE [LARGE SCALE GENOMIC DNA]</scope>
    <source>
        <strain evidence="3">T2Bo</strain>
    </source>
</reference>
<reference evidence="4" key="3">
    <citation type="journal article" date="2021" name="Int. J. Parasitol.">
        <title>Comparative analysis of gene expression between Babesia bovis blood stages and kinetes allowed by improved genome annotation.</title>
        <authorList>
            <person name="Ueti M.W."/>
            <person name="Johnson W.C."/>
            <person name="Kappmeyer L.S."/>
            <person name="Herndon D.R."/>
            <person name="Mousel M.R."/>
            <person name="Reif K.E."/>
            <person name="Taus N.S."/>
            <person name="Ifeonu O.O."/>
            <person name="Silva J.C."/>
            <person name="Suarez C.E."/>
            <person name="Brayton K.A."/>
        </authorList>
    </citation>
    <scope>NUCLEOTIDE SEQUENCE [LARGE SCALE GENOMIC DNA]</scope>
</reference>
<dbReference type="OMA" id="WRNEFDF"/>
<feature type="region of interest" description="Disordered" evidence="1">
    <location>
        <begin position="971"/>
        <end position="1013"/>
    </location>
</feature>
<dbReference type="Proteomes" id="UP000002173">
    <property type="component" value="Unassembled WGS sequence"/>
</dbReference>
<feature type="transmembrane region" description="Helical" evidence="2">
    <location>
        <begin position="148"/>
        <end position="171"/>
    </location>
</feature>
<feature type="compositionally biased region" description="Basic and acidic residues" evidence="1">
    <location>
        <begin position="644"/>
        <end position="655"/>
    </location>
</feature>
<feature type="transmembrane region" description="Helical" evidence="2">
    <location>
        <begin position="192"/>
        <end position="216"/>
    </location>
</feature>
<dbReference type="AlphaFoldDB" id="A7AMQ5"/>
<feature type="compositionally biased region" description="Polar residues" evidence="1">
    <location>
        <begin position="1057"/>
        <end position="1078"/>
    </location>
</feature>
<comment type="caution">
    <text evidence="3">The sequence shown here is derived from an EMBL/GenBank/DDBJ whole genome shotgun (WGS) entry which is preliminary data.</text>
</comment>
<name>A7AMQ5_BABBO</name>
<dbReference type="EMBL" id="AAXT01000001">
    <property type="protein sequence ID" value="EDO07839.1"/>
    <property type="molecule type" value="Genomic_DNA"/>
</dbReference>
<sequence>MSTFGGHTGRSPLESVKRAVFGTPAVYSTGLINELLELEKIDRHWEVAFRRKFLASKEDELRAIEKSFKFNVTQWELNAMLVGAFLMQALYGILTFSPLSFIISFFAMSLLFQLRLHRDKLTLHYSLLSFGGYIIMMANLLIVQPEHVVNYAGITAIFGISFIHAIIMIVLGRHTMGHAFERFAESCLQFAIPSLLEVQSLVIGVIIFLGICFSIVKLHYLSYTAFIVVLFTIIARFNLRVPRSDVREHVNMFEASLPVVRSMIHVLFTAAALFVCIASLCDYRFMSISNQESFKNWERAHGRVGDYTLVAKGLAYLLSGCCLFIMIVGIMLLLRRMTGSSRLSHALEHSTTFMGKACMSHKKEVRYEYRAYTLDRSGRVVFVQTMHKSAINGYNRSTMNCYDVYFAMQVRALHAMDYRSLYCYAPVGRLYHTDRDSNALVRGRVSLERMATRLESLVTAERKRRHDERRERERLRKLRESEECRPPFISTSIPAGVELYIPSIPRDSIRQAGDEVRCRKRSMSIPAELSLSSVDELPLVSRHLERMYNRRCVTTAIGDDFYWRRHGIIDRIRSSWLERTTPESVPSFSGLKPTSTRVYRDPGNGAFNFDKIDEALANIFRGLEIMNETGLPDFKPLTTSPSPKELRKEYDHTDNEDISELEPTPMDGNFINMDYGNDLCYYGDAPGVTIDIGEDSPCNNQESTPSILCDMRSVHDQSPINTFIQQPVQYIDLGTTKSMLHDTDLKYPGNPVIDQSSPMPSTGKWQWLDNALNGELPGKGGQVPSMNRQLSTDTAEQHRIRPIEEILQGEYYIDENGKLVVKNDSRYLHVPERYRGIRNVRNLAQYFDGRHQLAERARESDSDSTPLRKDLAKVVTSPVHRLMMITTGSNDTYEEVEPCARPAKQIVLPEFLDVEDIQMDPSPSSKPFTKAMPFSGGSSVVRPNVMITRQYEVHKPFGLDTISECISNSQKSIDDIPRDGSQEAPVAGEASEQNTHRELSVGSSNASGSTIGQLSPRSLRRLAAARHLPLALDSRQDRVFSICPQPRREGAVVPSDAQVNSTDTPSGKQQHGKNNGSSGCDHGNGRLVSTVESVASPDSSLGSLSASLTPNRAVTPRQNWRNEFDFSPVAVHSGMDVLMELMEDVAIDDTMADDQSSVVSHDFIFGR</sequence>
<evidence type="ECO:0000256" key="1">
    <source>
        <dbReference type="SAM" id="MobiDB-lite"/>
    </source>
</evidence>
<dbReference type="CDD" id="cd06174">
    <property type="entry name" value="MFS"/>
    <property type="match status" value="1"/>
</dbReference>
<evidence type="ECO:0000313" key="4">
    <source>
        <dbReference type="Proteomes" id="UP000002173"/>
    </source>
</evidence>
<keyword evidence="2" id="KW-0472">Membrane</keyword>
<accession>A7AMQ5</accession>
<gene>
    <name evidence="3" type="ORF">BBOV_III002740</name>
</gene>
<protein>
    <submittedName>
        <fullName evidence="3">Uncharacterized protein</fullName>
    </submittedName>
</protein>
<evidence type="ECO:0000256" key="2">
    <source>
        <dbReference type="SAM" id="Phobius"/>
    </source>
</evidence>
<feature type="transmembrane region" description="Helical" evidence="2">
    <location>
        <begin position="123"/>
        <end position="142"/>
    </location>
</feature>
<feature type="transmembrane region" description="Helical" evidence="2">
    <location>
        <begin position="89"/>
        <end position="111"/>
    </location>
</feature>
<reference evidence="4" key="2">
    <citation type="journal article" date="2020" name="Data Brief">
        <title>Transcriptome dataset of Babesia bovis life stages within vertebrate and invertebrate hosts.</title>
        <authorList>
            <person name="Ueti M.W."/>
            <person name="Johnson W.C."/>
            <person name="Kappmeyer L.S."/>
            <person name="Herndon D.R."/>
            <person name="Mousel M.R."/>
            <person name="Reif K.E."/>
            <person name="Taus N.S."/>
            <person name="Ifeonu O.O."/>
            <person name="Silva J.C."/>
            <person name="Suarez C.E."/>
            <person name="Brayton K.A."/>
        </authorList>
    </citation>
    <scope>NUCLEOTIDE SEQUENCE [LARGE SCALE GENOMIC DNA]</scope>
</reference>
<feature type="transmembrane region" description="Helical" evidence="2">
    <location>
        <begin position="222"/>
        <end position="239"/>
    </location>
</feature>